<dbReference type="SMART" id="SM00382">
    <property type="entry name" value="AAA"/>
    <property type="match status" value="2"/>
</dbReference>
<evidence type="ECO:0000256" key="1">
    <source>
        <dbReference type="ARBA" id="ARBA00004141"/>
    </source>
</evidence>
<dbReference type="PROSITE" id="PS50929">
    <property type="entry name" value="ABC_TM1F"/>
    <property type="match status" value="2"/>
</dbReference>
<keyword evidence="7" id="KW-0067">ATP-binding</keyword>
<evidence type="ECO:0000256" key="12">
    <source>
        <dbReference type="ARBA" id="ARBA00047576"/>
    </source>
</evidence>
<reference evidence="17" key="3">
    <citation type="submission" date="2025-09" db="UniProtKB">
        <authorList>
            <consortium name="Ensembl"/>
        </authorList>
    </citation>
    <scope>IDENTIFICATION</scope>
</reference>
<comment type="catalytic activity">
    <reaction evidence="13">
        <text>an S-substituted glutathione(in) + ATP + H2O = an S-substituted glutathione(out) + ADP + phosphate + H(+)</text>
        <dbReference type="Rhea" id="RHEA:19121"/>
        <dbReference type="ChEBI" id="CHEBI:15377"/>
        <dbReference type="ChEBI" id="CHEBI:15378"/>
        <dbReference type="ChEBI" id="CHEBI:30616"/>
        <dbReference type="ChEBI" id="CHEBI:43474"/>
        <dbReference type="ChEBI" id="CHEBI:90779"/>
        <dbReference type="ChEBI" id="CHEBI:456216"/>
        <dbReference type="EC" id="7.6.2.3"/>
    </reaction>
    <physiologicalReaction direction="left-to-right" evidence="13">
        <dbReference type="Rhea" id="RHEA:19122"/>
    </physiologicalReaction>
</comment>
<feature type="transmembrane region" description="Helical" evidence="14">
    <location>
        <begin position="980"/>
        <end position="998"/>
    </location>
</feature>
<evidence type="ECO:0000256" key="7">
    <source>
        <dbReference type="ARBA" id="ARBA00022840"/>
    </source>
</evidence>
<dbReference type="InterPro" id="IPR036640">
    <property type="entry name" value="ABC1_TM_sf"/>
</dbReference>
<keyword evidence="6" id="KW-0547">Nucleotide-binding</keyword>
<evidence type="ECO:0008006" key="19">
    <source>
        <dbReference type="Google" id="ProtNLM"/>
    </source>
</evidence>
<feature type="transmembrane region" description="Helical" evidence="14">
    <location>
        <begin position="691"/>
        <end position="708"/>
    </location>
</feature>
<dbReference type="PROSITE" id="PS50893">
    <property type="entry name" value="ABC_TRANSPORTER_2"/>
    <property type="match status" value="2"/>
</dbReference>
<feature type="transmembrane region" description="Helical" evidence="14">
    <location>
        <begin position="840"/>
        <end position="861"/>
    </location>
</feature>
<dbReference type="GO" id="GO:0016887">
    <property type="term" value="F:ATP hydrolysis activity"/>
    <property type="evidence" value="ECO:0007669"/>
    <property type="project" value="InterPro"/>
</dbReference>
<comment type="catalytic activity">
    <reaction evidence="11">
        <text>leukotriene C4(in) + ATP + H2O = leukotriene C4(out) + ADP + phosphate + H(+)</text>
        <dbReference type="Rhea" id="RHEA:38963"/>
        <dbReference type="ChEBI" id="CHEBI:15377"/>
        <dbReference type="ChEBI" id="CHEBI:15378"/>
        <dbReference type="ChEBI" id="CHEBI:30616"/>
        <dbReference type="ChEBI" id="CHEBI:43474"/>
        <dbReference type="ChEBI" id="CHEBI:57973"/>
        <dbReference type="ChEBI" id="CHEBI:456216"/>
    </reaction>
    <physiologicalReaction direction="left-to-right" evidence="11">
        <dbReference type="Rhea" id="RHEA:38964"/>
    </physiologicalReaction>
</comment>
<comment type="similarity">
    <text evidence="2">Belongs to the ABC transporter superfamily. ABCC family. Conjugate transporter (TC 3.A.1.208) subfamily.</text>
</comment>
<keyword evidence="9 14" id="KW-0472">Membrane</keyword>
<accession>H2YL88</accession>
<name>H2YL88_CIOSA</name>
<proteinExistence type="inferred from homology"/>
<protein>
    <recommendedName>
        <fullName evidence="19">ATP-binding cassette sub-family C member 7</fullName>
    </recommendedName>
</protein>
<dbReference type="SUPFAM" id="SSF90123">
    <property type="entry name" value="ABC transporter transmembrane region"/>
    <property type="match status" value="2"/>
</dbReference>
<dbReference type="GO" id="GO:0015431">
    <property type="term" value="F:ABC-type glutathione S-conjugate transporter activity"/>
    <property type="evidence" value="ECO:0007669"/>
    <property type="project" value="UniProtKB-EC"/>
</dbReference>
<feature type="transmembrane region" description="Helical" evidence="14">
    <location>
        <begin position="174"/>
        <end position="197"/>
    </location>
</feature>
<dbReference type="FunFam" id="1.20.1560.10:FF:000026">
    <property type="entry name" value="Multidrug resistance-associated protein lethal(2)03659"/>
    <property type="match status" value="1"/>
</dbReference>
<dbReference type="Pfam" id="PF00005">
    <property type="entry name" value="ABC_tran"/>
    <property type="match status" value="2"/>
</dbReference>
<evidence type="ECO:0000259" key="15">
    <source>
        <dbReference type="PROSITE" id="PS50893"/>
    </source>
</evidence>
<evidence type="ECO:0000256" key="8">
    <source>
        <dbReference type="ARBA" id="ARBA00022989"/>
    </source>
</evidence>
<keyword evidence="5" id="KW-0677">Repeat</keyword>
<organism evidence="17 18">
    <name type="scientific">Ciona savignyi</name>
    <name type="common">Pacific transparent sea squirt</name>
    <dbReference type="NCBI Taxonomy" id="51511"/>
    <lineage>
        <taxon>Eukaryota</taxon>
        <taxon>Metazoa</taxon>
        <taxon>Chordata</taxon>
        <taxon>Tunicata</taxon>
        <taxon>Ascidiacea</taxon>
        <taxon>Phlebobranchia</taxon>
        <taxon>Cionidae</taxon>
        <taxon>Ciona</taxon>
    </lineage>
</organism>
<dbReference type="Gene3D" id="3.40.50.300">
    <property type="entry name" value="P-loop containing nucleotide triphosphate hydrolases"/>
    <property type="match status" value="2"/>
</dbReference>
<dbReference type="InterPro" id="IPR003593">
    <property type="entry name" value="AAA+_ATPase"/>
</dbReference>
<dbReference type="Ensembl" id="ENSCSAVT00000006167.1">
    <property type="protein sequence ID" value="ENSCSAVP00000006090.1"/>
    <property type="gene ID" value="ENSCSAVG00000003634.1"/>
</dbReference>
<feature type="domain" description="ABC transmembrane type-1" evidence="16">
    <location>
        <begin position="730"/>
        <end position="1010"/>
    </location>
</feature>
<dbReference type="GO" id="GO:0008559">
    <property type="term" value="F:ABC-type xenobiotic transporter activity"/>
    <property type="evidence" value="ECO:0007669"/>
    <property type="project" value="UniProtKB-EC"/>
</dbReference>
<dbReference type="GO" id="GO:0016323">
    <property type="term" value="C:basolateral plasma membrane"/>
    <property type="evidence" value="ECO:0007669"/>
    <property type="project" value="UniProtKB-ARBA"/>
</dbReference>
<dbReference type="FunFam" id="3.40.50.300:FF:000973">
    <property type="entry name" value="Multidrug resistance-associated protein 4"/>
    <property type="match status" value="1"/>
</dbReference>
<evidence type="ECO:0000256" key="10">
    <source>
        <dbReference type="ARBA" id="ARBA00034018"/>
    </source>
</evidence>
<feature type="domain" description="ABC transporter" evidence="15">
    <location>
        <begin position="398"/>
        <end position="623"/>
    </location>
</feature>
<dbReference type="Pfam" id="PF00664">
    <property type="entry name" value="ABC_membrane"/>
    <property type="match status" value="2"/>
</dbReference>
<dbReference type="CDD" id="cd03244">
    <property type="entry name" value="ABCC_MRP_domain2"/>
    <property type="match status" value="1"/>
</dbReference>
<dbReference type="GeneTree" id="ENSGT00940000153931"/>
<comment type="subcellular location">
    <subcellularLocation>
        <location evidence="1">Membrane</location>
        <topology evidence="1">Multi-pass membrane protein</topology>
    </subcellularLocation>
</comment>
<keyword evidence="8 14" id="KW-1133">Transmembrane helix</keyword>
<dbReference type="Gene3D" id="1.20.1560.10">
    <property type="entry name" value="ABC transporter type 1, transmembrane domain"/>
    <property type="match status" value="2"/>
</dbReference>
<sequence>FTKGNKHDLKEEDMFQLLPDDRSEKLSYDLECHWKSELQRFSATGKKPSLFRAVLKTYFWEWTFYLFLGFIEEVLRTTNPILLRWLLRYFEVNSDVTMASAYIYASGIFLILVILTFLHHVLFYYTQRLGWHLRAATCALMYQKTLRLSQKALAATTTGQIVNLGSTDVIRFDWLGLFLHYLILGPLQAVVVAYLLWTDLGVATLAGVGVICFVMFLQSFVGRQFGKIRAGMAILSDERIRTMNEVLTAMRIIKMYAWEKPFEKLVSEVRRKEIEKVLQSSILKACNFAMMFVSSRLLNLVTFVTFIYLGGELTPSLVFSAVALYNVLRTSMGLFFPLAVEKLSESLISLKRIQSYPKSISNSETDLMTDFVQNYLMLDEIEDHRHKLPPKSYQDCGVELNDFTAWWTEASANMATLQDITLKVEPGQLLAVIGPVGSGKSSFLNAILRELPASSGTAKVVGQVTYAGQVPWVFSGSIRENILFGEAYDEKRYNEVVAVCCLDKDFLSFEYGDLTLVGQRGVTLSGGQKARVNLARAVYRRGTNIFLLDDPLSAVDASVAQKMFEQCICGYLDNKIRILVTHQLQFIQKADQVMILKESGAGLGTYTALQAEGTDFARVVKEEGRTQITVVFQQIPQAGRLLQSDVNLANIPDVALSQGDIIMDELYESKYDLIGSQHFNGSVKLIIYKNYFIHNVFFFVILVILAMADHTTYLLCDWWIAVSEIFYSTVALSSVQNVTTLPTILLNTSMVSYLNTTSNPLLPTKFDNTFYIIVYAIGLCTLLLYARSISQFYYCVQSGIRMHDKMFNAILKAPMRFFDVNPVGKILNRFSKDMGQVDELLPQTFMDFIYIFCMIFSILILSVTINYFVIIIVIPLSIYFIWLRQYYIRTSRDIKRMEGASRSPVFTHLSNTIQGLSTVRAFNMQDKFEEEFHCKQDLHSSAWFLFITGSRWLAFRLDAICAIFIGCVAYFSILTSSLNAVDAVGLTLTYAILLMGMFQWGTRQSAEVENLMTSVERIQQYYAIEPEAPHEIEGSSLPQGWPNYGVITFNNLSYAHYKDGPNILHGIRAHIKAHEKVGIVGRTGAGKSSLISTLFRLNEYSKGEILIDGIDVSSLGLTELRSAISIIPQDPILFAGTMRKNLDPFQLYSDEEVWNALEQVQLKPAVQQLPLKLASELAESGSNFSVGQRQLVCLARAVLRKNKILIIDEATANVDMRTDLLIQQTIRRNFRHCTVLTIAHRLHTIIDSDRVMVLDQGRVAEFDQPHILLDQENGLFSDMVAASGQAEAKALREIAFNVRILNENRFFCC</sequence>
<dbReference type="PROSITE" id="PS00211">
    <property type="entry name" value="ABC_TRANSPORTER_1"/>
    <property type="match status" value="2"/>
</dbReference>
<evidence type="ECO:0000256" key="5">
    <source>
        <dbReference type="ARBA" id="ARBA00022737"/>
    </source>
</evidence>
<feature type="transmembrane region" description="Helical" evidence="14">
    <location>
        <begin position="101"/>
        <end position="125"/>
    </location>
</feature>
<feature type="transmembrane region" description="Helical" evidence="14">
    <location>
        <begin position="953"/>
        <end position="974"/>
    </location>
</feature>
<dbReference type="PANTHER" id="PTHR24223">
    <property type="entry name" value="ATP-BINDING CASSETTE SUB-FAMILY C"/>
    <property type="match status" value="1"/>
</dbReference>
<dbReference type="InterPro" id="IPR027417">
    <property type="entry name" value="P-loop_NTPase"/>
</dbReference>
<feature type="domain" description="ABC transmembrane type-1" evidence="16">
    <location>
        <begin position="66"/>
        <end position="344"/>
    </location>
</feature>
<feature type="transmembrane region" description="Helical" evidence="14">
    <location>
        <begin position="288"/>
        <end position="311"/>
    </location>
</feature>
<evidence type="ECO:0000256" key="2">
    <source>
        <dbReference type="ARBA" id="ARBA00009726"/>
    </source>
</evidence>
<dbReference type="InterPro" id="IPR050173">
    <property type="entry name" value="ABC_transporter_C-like"/>
</dbReference>
<comment type="catalytic activity">
    <reaction evidence="10">
        <text>ATP + H2O + xenobioticSide 1 = ADP + phosphate + xenobioticSide 2.</text>
        <dbReference type="EC" id="7.6.2.2"/>
    </reaction>
</comment>
<dbReference type="GO" id="GO:0005524">
    <property type="term" value="F:ATP binding"/>
    <property type="evidence" value="ECO:0007669"/>
    <property type="project" value="UniProtKB-KW"/>
</dbReference>
<evidence type="ECO:0000256" key="14">
    <source>
        <dbReference type="SAM" id="Phobius"/>
    </source>
</evidence>
<comment type="catalytic activity">
    <reaction evidence="12">
        <text>17beta-estradiol 17-O-(beta-D-glucuronate)(in) + ATP + H2O = 17beta-estradiol 17-O-(beta-D-glucuronate)(out) + ADP + phosphate + H(+)</text>
        <dbReference type="Rhea" id="RHEA:60128"/>
        <dbReference type="ChEBI" id="CHEBI:15377"/>
        <dbReference type="ChEBI" id="CHEBI:15378"/>
        <dbReference type="ChEBI" id="CHEBI:30616"/>
        <dbReference type="ChEBI" id="CHEBI:43474"/>
        <dbReference type="ChEBI" id="CHEBI:82961"/>
        <dbReference type="ChEBI" id="CHEBI:456216"/>
    </reaction>
    <physiologicalReaction direction="left-to-right" evidence="12">
        <dbReference type="Rhea" id="RHEA:60129"/>
    </physiologicalReaction>
</comment>
<dbReference type="CDD" id="cd03250">
    <property type="entry name" value="ABCC_MRP_domain1"/>
    <property type="match status" value="1"/>
</dbReference>
<dbReference type="SUPFAM" id="SSF52540">
    <property type="entry name" value="P-loop containing nucleoside triphosphate hydrolases"/>
    <property type="match status" value="2"/>
</dbReference>
<evidence type="ECO:0000313" key="17">
    <source>
        <dbReference type="Ensembl" id="ENSCSAVP00000006090.1"/>
    </source>
</evidence>
<dbReference type="FunFam" id="1.20.1560.10:FF:000014">
    <property type="entry name" value="Multidrug resistance-associated protein member 4"/>
    <property type="match status" value="1"/>
</dbReference>
<evidence type="ECO:0000256" key="9">
    <source>
        <dbReference type="ARBA" id="ARBA00023136"/>
    </source>
</evidence>
<reference evidence="17" key="2">
    <citation type="submission" date="2025-08" db="UniProtKB">
        <authorList>
            <consortium name="Ensembl"/>
        </authorList>
    </citation>
    <scope>IDENTIFICATION</scope>
</reference>
<feature type="transmembrane region" description="Helical" evidence="14">
    <location>
        <begin position="770"/>
        <end position="796"/>
    </location>
</feature>
<dbReference type="InterPro" id="IPR003439">
    <property type="entry name" value="ABC_transporter-like_ATP-bd"/>
</dbReference>
<evidence type="ECO:0000256" key="6">
    <source>
        <dbReference type="ARBA" id="ARBA00022741"/>
    </source>
</evidence>
<dbReference type="FunFam" id="3.40.50.300:FF:000163">
    <property type="entry name" value="Multidrug resistance-associated protein member 4"/>
    <property type="match status" value="1"/>
</dbReference>
<dbReference type="InterPro" id="IPR011527">
    <property type="entry name" value="ABC1_TM_dom"/>
</dbReference>
<keyword evidence="18" id="KW-1185">Reference proteome</keyword>
<dbReference type="InterPro" id="IPR017871">
    <property type="entry name" value="ABC_transporter-like_CS"/>
</dbReference>
<dbReference type="PANTHER" id="PTHR24223:SF456">
    <property type="entry name" value="MULTIDRUG RESISTANCE-ASSOCIATED PROTEIN LETHAL(2)03659"/>
    <property type="match status" value="1"/>
</dbReference>
<evidence type="ECO:0000256" key="3">
    <source>
        <dbReference type="ARBA" id="ARBA00022448"/>
    </source>
</evidence>
<evidence type="ECO:0000256" key="11">
    <source>
        <dbReference type="ARBA" id="ARBA00047523"/>
    </source>
</evidence>
<evidence type="ECO:0000313" key="18">
    <source>
        <dbReference type="Proteomes" id="UP000007875"/>
    </source>
</evidence>
<evidence type="ECO:0000259" key="16">
    <source>
        <dbReference type="PROSITE" id="PS50929"/>
    </source>
</evidence>
<keyword evidence="4 14" id="KW-0812">Transmembrane</keyword>
<evidence type="ECO:0000256" key="4">
    <source>
        <dbReference type="ARBA" id="ARBA00022692"/>
    </source>
</evidence>
<dbReference type="Proteomes" id="UP000007875">
    <property type="component" value="Unassembled WGS sequence"/>
</dbReference>
<feature type="transmembrane region" description="Helical" evidence="14">
    <location>
        <begin position="203"/>
        <end position="222"/>
    </location>
</feature>
<feature type="transmembrane region" description="Helical" evidence="14">
    <location>
        <begin position="50"/>
        <end position="71"/>
    </location>
</feature>
<feature type="domain" description="ABC transporter" evidence="15">
    <location>
        <begin position="1047"/>
        <end position="1281"/>
    </location>
</feature>
<evidence type="ECO:0000256" key="13">
    <source>
        <dbReference type="ARBA" id="ARBA00048007"/>
    </source>
</evidence>
<keyword evidence="3" id="KW-0813">Transport</keyword>
<reference evidence="18" key="1">
    <citation type="submission" date="2003-08" db="EMBL/GenBank/DDBJ databases">
        <authorList>
            <person name="Birren B."/>
            <person name="Nusbaum C."/>
            <person name="Abebe A."/>
            <person name="Abouelleil A."/>
            <person name="Adekoya E."/>
            <person name="Ait-zahra M."/>
            <person name="Allen N."/>
            <person name="Allen T."/>
            <person name="An P."/>
            <person name="Anderson M."/>
            <person name="Anderson S."/>
            <person name="Arachchi H."/>
            <person name="Armbruster J."/>
            <person name="Bachantsang P."/>
            <person name="Baldwin J."/>
            <person name="Barry A."/>
            <person name="Bayul T."/>
            <person name="Blitshsteyn B."/>
            <person name="Bloom T."/>
            <person name="Blye J."/>
            <person name="Boguslavskiy L."/>
            <person name="Borowsky M."/>
            <person name="Boukhgalter B."/>
            <person name="Brunache A."/>
            <person name="Butler J."/>
            <person name="Calixte N."/>
            <person name="Calvo S."/>
            <person name="Camarata J."/>
            <person name="Campo K."/>
            <person name="Chang J."/>
            <person name="Cheshatsang Y."/>
            <person name="Citroen M."/>
            <person name="Collymore A."/>
            <person name="Considine T."/>
            <person name="Cook A."/>
            <person name="Cooke P."/>
            <person name="Corum B."/>
            <person name="Cuomo C."/>
            <person name="David R."/>
            <person name="Dawoe T."/>
            <person name="Degray S."/>
            <person name="Dodge S."/>
            <person name="Dooley K."/>
            <person name="Dorje P."/>
            <person name="Dorjee K."/>
            <person name="Dorris L."/>
            <person name="Duffey N."/>
            <person name="Dupes A."/>
            <person name="Elkins T."/>
            <person name="Engels R."/>
            <person name="Erickson J."/>
            <person name="Farina A."/>
            <person name="Faro S."/>
            <person name="Ferreira P."/>
            <person name="Fischer H."/>
            <person name="Fitzgerald M."/>
            <person name="Foley K."/>
            <person name="Gage D."/>
            <person name="Galagan J."/>
            <person name="Gearin G."/>
            <person name="Gnerre S."/>
            <person name="Gnirke A."/>
            <person name="Goyette A."/>
            <person name="Graham J."/>
            <person name="Grandbois E."/>
            <person name="Gyaltsen K."/>
            <person name="Hafez N."/>
            <person name="Hagopian D."/>
            <person name="Hagos B."/>
            <person name="Hall J."/>
            <person name="Hatcher B."/>
            <person name="Heller A."/>
            <person name="Higgins H."/>
            <person name="Honan T."/>
            <person name="Horn A."/>
            <person name="Houde N."/>
            <person name="Hughes L."/>
            <person name="Hulme W."/>
            <person name="Husby E."/>
            <person name="Iliev I."/>
            <person name="Jaffe D."/>
            <person name="Jones C."/>
            <person name="Kamal M."/>
            <person name="Kamat A."/>
            <person name="Kamvysselis M."/>
            <person name="Karlsson E."/>
            <person name="Kells C."/>
            <person name="Kieu A."/>
            <person name="Kisner P."/>
            <person name="Kodira C."/>
            <person name="Kulbokas E."/>
            <person name="Labutti K."/>
            <person name="Lama D."/>
            <person name="Landers T."/>
            <person name="Leger J."/>
            <person name="Levine S."/>
            <person name="Lewis D."/>
            <person name="Lewis T."/>
            <person name="Lindblad-toh K."/>
            <person name="Liu X."/>
            <person name="Lokyitsang T."/>
            <person name="Lokyitsang Y."/>
            <person name="Lucien O."/>
            <person name="Lui A."/>
            <person name="Ma L.J."/>
            <person name="Mabbitt R."/>
            <person name="Macdonald J."/>
            <person name="Maclean C."/>
            <person name="Major J."/>
            <person name="Manning J."/>
            <person name="Marabella R."/>
            <person name="Maru K."/>
            <person name="Matthews C."/>
            <person name="Mauceli E."/>
            <person name="Mccarthy M."/>
            <person name="Mcdonough S."/>
            <person name="Mcghee T."/>
            <person name="Meldrim J."/>
            <person name="Meneus L."/>
            <person name="Mesirov J."/>
            <person name="Mihalev A."/>
            <person name="Mihova T."/>
            <person name="Mikkelsen T."/>
            <person name="Mlenga V."/>
            <person name="Moru K."/>
            <person name="Mozes J."/>
            <person name="Mulrain L."/>
            <person name="Munson G."/>
            <person name="Naylor J."/>
            <person name="Newes C."/>
            <person name="Nguyen C."/>
            <person name="Nguyen N."/>
            <person name="Nguyen T."/>
            <person name="Nicol R."/>
            <person name="Nielsen C."/>
            <person name="Nizzari M."/>
            <person name="Norbu C."/>
            <person name="Norbu N."/>
            <person name="O'donnell P."/>
            <person name="Okoawo O."/>
            <person name="O'leary S."/>
            <person name="Omotosho B."/>
            <person name="O'neill K."/>
            <person name="Osman S."/>
            <person name="Parker S."/>
            <person name="Perrin D."/>
            <person name="Phunkhang P."/>
            <person name="Piqani B."/>
            <person name="Purcell S."/>
            <person name="Rachupka T."/>
            <person name="Ramasamy U."/>
            <person name="Rameau R."/>
            <person name="Ray V."/>
            <person name="Raymond C."/>
            <person name="Retta R."/>
            <person name="Richardson S."/>
            <person name="Rise C."/>
            <person name="Rodriguez J."/>
            <person name="Rogers J."/>
            <person name="Rogov P."/>
            <person name="Rutman M."/>
            <person name="Schupbach R."/>
            <person name="Seaman C."/>
            <person name="Settipalli S."/>
            <person name="Sharpe T."/>
            <person name="Sheridan J."/>
            <person name="Sherpa N."/>
            <person name="Shi J."/>
            <person name="Smirnov S."/>
            <person name="Smith C."/>
            <person name="Sougnez C."/>
            <person name="Spencer B."/>
            <person name="Stalker J."/>
            <person name="Stange-thomann N."/>
            <person name="Stavropoulos S."/>
            <person name="Stetson K."/>
            <person name="Stone C."/>
            <person name="Stone S."/>
            <person name="Stubbs M."/>
            <person name="Talamas J."/>
            <person name="Tchuinga P."/>
            <person name="Tenzing P."/>
            <person name="Tesfaye S."/>
            <person name="Theodore J."/>
            <person name="Thoulutsang Y."/>
            <person name="Topham K."/>
            <person name="Towey S."/>
            <person name="Tsamla T."/>
            <person name="Tsomo N."/>
            <person name="Vallee D."/>
            <person name="Vassiliev H."/>
            <person name="Venkataraman V."/>
            <person name="Vinson J."/>
            <person name="Vo A."/>
            <person name="Wade C."/>
            <person name="Wang S."/>
            <person name="Wangchuk T."/>
            <person name="Wangdi T."/>
            <person name="Whittaker C."/>
            <person name="Wilkinson J."/>
            <person name="Wu Y."/>
            <person name="Wyman D."/>
            <person name="Yadav S."/>
            <person name="Yang S."/>
            <person name="Yang X."/>
            <person name="Yeager S."/>
            <person name="Yee E."/>
            <person name="Young G."/>
            <person name="Zainoun J."/>
            <person name="Zembeck L."/>
            <person name="Zimmer A."/>
            <person name="Zody M."/>
            <person name="Lander E."/>
        </authorList>
    </citation>
    <scope>NUCLEOTIDE SEQUENCE [LARGE SCALE GENOMIC DNA]</scope>
</reference>